<feature type="domain" description="Glucose-6-phosphate dehydrogenase assembly protein OpcA N-terminal" evidence="1">
    <location>
        <begin position="51"/>
        <end position="164"/>
    </location>
</feature>
<protein>
    <submittedName>
        <fullName evidence="3">Glucose-6-phosphate dehydrogenase assembly protein OpcA</fullName>
    </submittedName>
</protein>
<organism evidence="3 4">
    <name type="scientific">Leucobacter tardus</name>
    <dbReference type="NCBI Taxonomy" id="501483"/>
    <lineage>
        <taxon>Bacteria</taxon>
        <taxon>Bacillati</taxon>
        <taxon>Actinomycetota</taxon>
        <taxon>Actinomycetes</taxon>
        <taxon>Micrococcales</taxon>
        <taxon>Microbacteriaceae</taxon>
        <taxon>Leucobacter</taxon>
    </lineage>
</organism>
<dbReference type="AlphaFoldDB" id="A0A939TNB4"/>
<dbReference type="InterPro" id="IPR004555">
    <property type="entry name" value="G6PDH_assembly_OpcA"/>
</dbReference>
<evidence type="ECO:0000313" key="4">
    <source>
        <dbReference type="Proteomes" id="UP000668403"/>
    </source>
</evidence>
<reference evidence="3" key="1">
    <citation type="submission" date="2021-03" db="EMBL/GenBank/DDBJ databases">
        <title>Leucobacter chromiisoli sp. nov., isolated from chromium-containing soil of chemical plant.</title>
        <authorList>
            <person name="Xu Z."/>
        </authorList>
    </citation>
    <scope>NUCLEOTIDE SEQUENCE</scope>
    <source>
        <strain evidence="3">K 70/01</strain>
    </source>
</reference>
<keyword evidence="4" id="KW-1185">Reference proteome</keyword>
<gene>
    <name evidence="3" type="ORF">J4H85_08500</name>
</gene>
<name>A0A939TNB4_9MICO</name>
<evidence type="ECO:0000313" key="3">
    <source>
        <dbReference type="EMBL" id="MBO2990029.1"/>
    </source>
</evidence>
<dbReference type="InterPro" id="IPR046801">
    <property type="entry name" value="OpcA_G6PD_N"/>
</dbReference>
<dbReference type="PANTHER" id="PTHR38658:SF1">
    <property type="entry name" value="OXPP CYCLE PROTEIN OPCA-RELATED"/>
    <property type="match status" value="1"/>
</dbReference>
<sequence>MIVDLPETTVSGISKRLVLLRREGGATTLGRVLTLVIVAPSDRVEDAISAANVASREHPMRIIALAEPTAHAAAGSGGSSRLDGQIRVGADAGAGDVIVLHPHGDAGRDPDQLLSGLLLADAPVVVWWAGEAPPRASETSLGRLAQRRVVDSGGVGDATARLRATSASYRPGDTDLAWSRLTLWRAQLAAALDNVPVGSERHDITGATVRGTPRSSSTLLLAAWLRLQLGVPVSQEEMPEQGPDADRRAWGIHSVEIHTSAGDIAIARTRGVFAAITQPGHPRLEVPLPRRSVPECLIEDLRLLRPDTLYGRVITEGLPLLDSEFGEEH</sequence>
<dbReference type="PANTHER" id="PTHR38658">
    <property type="entry name" value="OXPP CYCLE PROTEIN OPCA-RELATED"/>
    <property type="match status" value="1"/>
</dbReference>
<dbReference type="RefSeq" id="WP_208238709.1">
    <property type="nucleotide sequence ID" value="NZ_BAAAQU010000002.1"/>
</dbReference>
<evidence type="ECO:0000259" key="1">
    <source>
        <dbReference type="Pfam" id="PF10128"/>
    </source>
</evidence>
<dbReference type="Pfam" id="PF10128">
    <property type="entry name" value="OpcA_G6PD_assem"/>
    <property type="match status" value="1"/>
</dbReference>
<proteinExistence type="predicted"/>
<dbReference type="Pfam" id="PF20171">
    <property type="entry name" value="OpcA_G6PD_C"/>
    <property type="match status" value="1"/>
</dbReference>
<feature type="domain" description="Glucose-6-phosphate dehydrogenase assembly protein OpcA C-terminal" evidence="2">
    <location>
        <begin position="171"/>
        <end position="313"/>
    </location>
</feature>
<dbReference type="InterPro" id="IPR046802">
    <property type="entry name" value="OpcA_G6PD_C"/>
</dbReference>
<dbReference type="EMBL" id="JAGFBF010000005">
    <property type="protein sequence ID" value="MBO2990029.1"/>
    <property type="molecule type" value="Genomic_DNA"/>
</dbReference>
<comment type="caution">
    <text evidence="3">The sequence shown here is derived from an EMBL/GenBank/DDBJ whole genome shotgun (WGS) entry which is preliminary data.</text>
</comment>
<accession>A0A939TNB4</accession>
<evidence type="ECO:0000259" key="2">
    <source>
        <dbReference type="Pfam" id="PF20171"/>
    </source>
</evidence>
<dbReference type="Proteomes" id="UP000668403">
    <property type="component" value="Unassembled WGS sequence"/>
</dbReference>